<evidence type="ECO:0000313" key="2">
    <source>
        <dbReference type="Proteomes" id="UP000199614"/>
    </source>
</evidence>
<sequence length="287" mass="31175">MTKTVAVLGSGDLAAGTAAAILDTGHRLVRLWGVNPARSLITVAEDARATLAHDLQSALDQAWGVVVATQDFHEFSMITAATQCRAAGSADILLVRDMATVSTLPQKTDSPGTHWLEAVVLGSTMRIGYSTTIVLVRGDHREQTNWSTELSSLGSPIFYTEQLLDPETTDAALIGFWYDLNAAMMRALANVGPESRPVLEAILNNAAKRFLRLKRVADTAMPAAQDDCGAWSNLDLQAVESVIERRERLGASTADLTELTRLIRDRSSLLGRPIALDELIDDYRWTS</sequence>
<organism evidence="1 2">
    <name type="scientific">Pseudonocardia ammonioxydans</name>
    <dbReference type="NCBI Taxonomy" id="260086"/>
    <lineage>
        <taxon>Bacteria</taxon>
        <taxon>Bacillati</taxon>
        <taxon>Actinomycetota</taxon>
        <taxon>Actinomycetes</taxon>
        <taxon>Pseudonocardiales</taxon>
        <taxon>Pseudonocardiaceae</taxon>
        <taxon>Pseudonocardia</taxon>
    </lineage>
</organism>
<dbReference type="AlphaFoldDB" id="A0A1I5INV0"/>
<evidence type="ECO:0000313" key="1">
    <source>
        <dbReference type="EMBL" id="SFO62298.1"/>
    </source>
</evidence>
<dbReference type="EMBL" id="FOUY01000117">
    <property type="protein sequence ID" value="SFO62298.1"/>
    <property type="molecule type" value="Genomic_DNA"/>
</dbReference>
<gene>
    <name evidence="1" type="ORF">SAMN05216207_11172</name>
</gene>
<proteinExistence type="predicted"/>
<protein>
    <submittedName>
        <fullName evidence="1">Uncharacterized protein</fullName>
    </submittedName>
</protein>
<dbReference type="InterPro" id="IPR036291">
    <property type="entry name" value="NAD(P)-bd_dom_sf"/>
</dbReference>
<dbReference type="RefSeq" id="WP_093357538.1">
    <property type="nucleotide sequence ID" value="NZ_FOUY01000117.1"/>
</dbReference>
<reference evidence="1 2" key="1">
    <citation type="submission" date="2016-10" db="EMBL/GenBank/DDBJ databases">
        <authorList>
            <person name="de Groot N.N."/>
        </authorList>
    </citation>
    <scope>NUCLEOTIDE SEQUENCE [LARGE SCALE GENOMIC DNA]</scope>
    <source>
        <strain evidence="1 2">CGMCC 4.1877</strain>
    </source>
</reference>
<dbReference type="SUPFAM" id="SSF51735">
    <property type="entry name" value="NAD(P)-binding Rossmann-fold domains"/>
    <property type="match status" value="1"/>
</dbReference>
<name>A0A1I5INV0_PSUAM</name>
<accession>A0A1I5INV0</accession>
<dbReference type="Gene3D" id="3.40.50.720">
    <property type="entry name" value="NAD(P)-binding Rossmann-like Domain"/>
    <property type="match status" value="1"/>
</dbReference>
<keyword evidence="2" id="KW-1185">Reference proteome</keyword>
<dbReference type="Proteomes" id="UP000199614">
    <property type="component" value="Unassembled WGS sequence"/>
</dbReference>